<dbReference type="Proteomes" id="UP000696485">
    <property type="component" value="Unassembled WGS sequence"/>
</dbReference>
<dbReference type="Gene3D" id="3.40.190.10">
    <property type="entry name" value="Periplasmic binding protein-like II"/>
    <property type="match status" value="1"/>
</dbReference>
<evidence type="ECO:0000256" key="2">
    <source>
        <dbReference type="ARBA" id="ARBA00022723"/>
    </source>
</evidence>
<accession>A0A9P5STJ9</accession>
<feature type="compositionally biased region" description="Basic and acidic residues" evidence="6">
    <location>
        <begin position="272"/>
        <end position="283"/>
    </location>
</feature>
<evidence type="ECO:0000256" key="5">
    <source>
        <dbReference type="PROSITE-ProRule" id="PRU00288"/>
    </source>
</evidence>
<dbReference type="InterPro" id="IPR037278">
    <property type="entry name" value="ARFGAP/RecO"/>
</dbReference>
<dbReference type="PRINTS" id="PR00405">
    <property type="entry name" value="REVINTRACTNG"/>
</dbReference>
<dbReference type="GO" id="GO:0048205">
    <property type="term" value="P:COPI coating of Golgi vesicle"/>
    <property type="evidence" value="ECO:0007669"/>
    <property type="project" value="TreeGrafter"/>
</dbReference>
<dbReference type="PANTHER" id="PTHR45686:SF4">
    <property type="entry name" value="ADP-RIBOSYLATION FACTOR GTPASE ACTIVATING PROTEIN 3, ISOFORM H"/>
    <property type="match status" value="1"/>
</dbReference>
<organism evidence="8 9">
    <name type="scientific">Podila minutissima</name>
    <dbReference type="NCBI Taxonomy" id="64525"/>
    <lineage>
        <taxon>Eukaryota</taxon>
        <taxon>Fungi</taxon>
        <taxon>Fungi incertae sedis</taxon>
        <taxon>Mucoromycota</taxon>
        <taxon>Mortierellomycotina</taxon>
        <taxon>Mortierellomycetes</taxon>
        <taxon>Mortierellales</taxon>
        <taxon>Mortierellaceae</taxon>
        <taxon>Podila</taxon>
    </lineage>
</organism>
<feature type="region of interest" description="Disordered" evidence="6">
    <location>
        <begin position="111"/>
        <end position="179"/>
    </location>
</feature>
<dbReference type="SUPFAM" id="SSF57863">
    <property type="entry name" value="ArfGap/RecO-like zinc finger"/>
    <property type="match status" value="1"/>
</dbReference>
<dbReference type="InterPro" id="IPR038508">
    <property type="entry name" value="ArfGAP_dom_sf"/>
</dbReference>
<dbReference type="AlphaFoldDB" id="A0A9P5STJ9"/>
<evidence type="ECO:0000313" key="9">
    <source>
        <dbReference type="Proteomes" id="UP000696485"/>
    </source>
</evidence>
<comment type="caution">
    <text evidence="8">The sequence shown here is derived from an EMBL/GenBank/DDBJ whole genome shotgun (WGS) entry which is preliminary data.</text>
</comment>
<reference evidence="8" key="1">
    <citation type="journal article" date="2020" name="Fungal Divers.">
        <title>Resolving the Mortierellaceae phylogeny through synthesis of multi-gene phylogenetics and phylogenomics.</title>
        <authorList>
            <person name="Vandepol N."/>
            <person name="Liber J."/>
            <person name="Desiro A."/>
            <person name="Na H."/>
            <person name="Kennedy M."/>
            <person name="Barry K."/>
            <person name="Grigoriev I.V."/>
            <person name="Miller A.N."/>
            <person name="O'Donnell K."/>
            <person name="Stajich J.E."/>
            <person name="Bonito G."/>
        </authorList>
    </citation>
    <scope>NUCLEOTIDE SEQUENCE</scope>
    <source>
        <strain evidence="8">NVP1</strain>
    </source>
</reference>
<dbReference type="EMBL" id="JAAAUY010000006">
    <property type="protein sequence ID" value="KAF9338200.1"/>
    <property type="molecule type" value="Genomic_DNA"/>
</dbReference>
<proteinExistence type="predicted"/>
<dbReference type="Gene3D" id="1.10.220.150">
    <property type="entry name" value="Arf GTPase activating protein"/>
    <property type="match status" value="1"/>
</dbReference>
<evidence type="ECO:0000259" key="7">
    <source>
        <dbReference type="PROSITE" id="PS50115"/>
    </source>
</evidence>
<gene>
    <name evidence="8" type="ORF">BG006_008691</name>
</gene>
<feature type="compositionally biased region" description="Polar residues" evidence="6">
    <location>
        <begin position="248"/>
        <end position="268"/>
    </location>
</feature>
<protein>
    <recommendedName>
        <fullName evidence="7">Arf-GAP domain-containing protein</fullName>
    </recommendedName>
</protein>
<dbReference type="Pfam" id="PF13416">
    <property type="entry name" value="SBP_bac_8"/>
    <property type="match status" value="1"/>
</dbReference>
<evidence type="ECO:0000256" key="4">
    <source>
        <dbReference type="ARBA" id="ARBA00022833"/>
    </source>
</evidence>
<evidence type="ECO:0000256" key="6">
    <source>
        <dbReference type="SAM" id="MobiDB-lite"/>
    </source>
</evidence>
<dbReference type="SUPFAM" id="SSF53850">
    <property type="entry name" value="Periplasmic binding protein-like II"/>
    <property type="match status" value="1"/>
</dbReference>
<dbReference type="PROSITE" id="PS50115">
    <property type="entry name" value="ARFGAP"/>
    <property type="match status" value="1"/>
</dbReference>
<sequence>MQANCFDCHASIDNNCWTSIPFGIFLCTDCGALHRSFGTHVSFVRSTVLDKWSWEQLRAMTLGGNAAAREYFNKYPTSDNKDVKTKYSSKIGIAYKEKLAQKVKEDMIAHPGRSGLDHHASNEKGTPGTPATPAAEDDFFNTWNQPKKASSASSPQTAAPPVVGLGATSRVSTARPAKSTLTATRKIGTAAKPMKLGAKKAGTISFEEAEARAKAEAERIEKLGFEAAEEERLQKLAAEKAKAEATLRSSQNPAASNTRTNYYQNNMASPADKSRTSSEDLERLGMGMGRMGFGAAPSPSSKAGNGARFGGMGSGYSPQVEENVTAAREKFGNQKAISSDQYFGRNNYDADAQAEASNRLQSFSGATSISSNQYFGRPEESPTIGSDVSLPSLSNISGSELAKKIGSADLETLKNAVQTGAGKYDRLYDRLSLFEQQSGHKVEIVFRGSHPALNDYLAASFKNYNNAAPCSSSPELDLISTHIKYAPSQVDFLQELDNDQVTLAERSEFLETALEASKVQGKLYQLPRMVDSRVLFYRADIFDQLSLKAPATWEEVLVCAQAIHAASVPIHSAPMPTSAKDDIQGYVFPGKLSGLFGTFYELAMMQMTEPEALFDRNDRPVFDETVVAQVLLYLRHMVESRAVPQDIETLYFDEVSSMFADGKVAMVADWPSYYGVMKKKILRANAGSSTAPRIGVIRYPHGANGKRSAYSGMHSFAIPKSARDPEASLALLKFLVDDDQQWIEASESGSFPTKKSVLQRLVAETEHKRDCHPDDLEAKLDCERLACLEQTIKNDMAMFPHLKTYPELEDALYPLIQDAMMGRISAKEAAKKMKEIAQRS</sequence>
<feature type="compositionally biased region" description="Low complexity" evidence="6">
    <location>
        <begin position="145"/>
        <end position="161"/>
    </location>
</feature>
<dbReference type="InterPro" id="IPR001164">
    <property type="entry name" value="ArfGAP_dom"/>
</dbReference>
<dbReference type="GO" id="GO:0005096">
    <property type="term" value="F:GTPase activator activity"/>
    <property type="evidence" value="ECO:0007669"/>
    <property type="project" value="UniProtKB-KW"/>
</dbReference>
<evidence type="ECO:0000256" key="3">
    <source>
        <dbReference type="ARBA" id="ARBA00022771"/>
    </source>
</evidence>
<dbReference type="GO" id="GO:0008270">
    <property type="term" value="F:zinc ion binding"/>
    <property type="evidence" value="ECO:0007669"/>
    <property type="project" value="UniProtKB-KW"/>
</dbReference>
<keyword evidence="2" id="KW-0479">Metal-binding</keyword>
<feature type="region of interest" description="Disordered" evidence="6">
    <location>
        <begin position="244"/>
        <end position="314"/>
    </location>
</feature>
<keyword evidence="3 5" id="KW-0863">Zinc-finger</keyword>
<name>A0A9P5STJ9_9FUNG</name>
<dbReference type="CDD" id="cd08831">
    <property type="entry name" value="ArfGap_ArfGap2_3_like"/>
    <property type="match status" value="1"/>
</dbReference>
<evidence type="ECO:0000256" key="1">
    <source>
        <dbReference type="ARBA" id="ARBA00022468"/>
    </source>
</evidence>
<feature type="domain" description="Arf-GAP" evidence="7">
    <location>
        <begin position="1"/>
        <end position="108"/>
    </location>
</feature>
<dbReference type="PANTHER" id="PTHR45686">
    <property type="entry name" value="ADP-RIBOSYLATION FACTOR GTPASE ACTIVATING PROTEIN 3, ISOFORM H-RELATED"/>
    <property type="match status" value="1"/>
</dbReference>
<keyword evidence="1" id="KW-0343">GTPase activation</keyword>
<dbReference type="InterPro" id="IPR006059">
    <property type="entry name" value="SBP"/>
</dbReference>
<keyword evidence="4" id="KW-0862">Zinc</keyword>
<dbReference type="GO" id="GO:0000139">
    <property type="term" value="C:Golgi membrane"/>
    <property type="evidence" value="ECO:0007669"/>
    <property type="project" value="GOC"/>
</dbReference>
<evidence type="ECO:0000313" key="8">
    <source>
        <dbReference type="EMBL" id="KAF9338200.1"/>
    </source>
</evidence>
<dbReference type="SMART" id="SM00105">
    <property type="entry name" value="ArfGap"/>
    <property type="match status" value="1"/>
</dbReference>
<keyword evidence="9" id="KW-1185">Reference proteome</keyword>
<dbReference type="Pfam" id="PF01412">
    <property type="entry name" value="ArfGap"/>
    <property type="match status" value="1"/>
</dbReference>